<keyword evidence="1" id="KW-0472">Membrane</keyword>
<gene>
    <name evidence="2" type="ORF">METZ01_LOCUS451871</name>
</gene>
<feature type="non-terminal residue" evidence="2">
    <location>
        <position position="1"/>
    </location>
</feature>
<evidence type="ECO:0000313" key="2">
    <source>
        <dbReference type="EMBL" id="SVD99017.1"/>
    </source>
</evidence>
<dbReference type="AlphaFoldDB" id="A0A382ZU14"/>
<feature type="non-terminal residue" evidence="2">
    <location>
        <position position="60"/>
    </location>
</feature>
<protein>
    <recommendedName>
        <fullName evidence="3">LTD domain-containing protein</fullName>
    </recommendedName>
</protein>
<sequence>MVFDIVNIKKIFLFWFIIQSGILYSSNLGNIVITEFFFAPSTGSDIYEYIEIYNTTQDAI</sequence>
<feature type="transmembrane region" description="Helical" evidence="1">
    <location>
        <begin position="12"/>
        <end position="33"/>
    </location>
</feature>
<dbReference type="EMBL" id="UINC01186682">
    <property type="protein sequence ID" value="SVD99017.1"/>
    <property type="molecule type" value="Genomic_DNA"/>
</dbReference>
<accession>A0A382ZU14</accession>
<evidence type="ECO:0008006" key="3">
    <source>
        <dbReference type="Google" id="ProtNLM"/>
    </source>
</evidence>
<evidence type="ECO:0000256" key="1">
    <source>
        <dbReference type="SAM" id="Phobius"/>
    </source>
</evidence>
<proteinExistence type="predicted"/>
<keyword evidence="1" id="KW-1133">Transmembrane helix</keyword>
<name>A0A382ZU14_9ZZZZ</name>
<organism evidence="2">
    <name type="scientific">marine metagenome</name>
    <dbReference type="NCBI Taxonomy" id="408172"/>
    <lineage>
        <taxon>unclassified sequences</taxon>
        <taxon>metagenomes</taxon>
        <taxon>ecological metagenomes</taxon>
    </lineage>
</organism>
<keyword evidence="1" id="KW-0812">Transmembrane</keyword>
<reference evidence="2" key="1">
    <citation type="submission" date="2018-05" db="EMBL/GenBank/DDBJ databases">
        <authorList>
            <person name="Lanie J.A."/>
            <person name="Ng W.-L."/>
            <person name="Kazmierczak K.M."/>
            <person name="Andrzejewski T.M."/>
            <person name="Davidsen T.M."/>
            <person name="Wayne K.J."/>
            <person name="Tettelin H."/>
            <person name="Glass J.I."/>
            <person name="Rusch D."/>
            <person name="Podicherti R."/>
            <person name="Tsui H.-C.T."/>
            <person name="Winkler M.E."/>
        </authorList>
    </citation>
    <scope>NUCLEOTIDE SEQUENCE</scope>
</reference>